<name>A0A9W8B0C6_9FUNG</name>
<protein>
    <recommendedName>
        <fullName evidence="8">AMP-dependent synthetase/ligase domain-containing protein</fullName>
    </recommendedName>
</protein>
<keyword evidence="2" id="KW-0597">Phosphoprotein</keyword>
<feature type="domain" description="AMP-binding enzyme C-terminal" evidence="5">
    <location>
        <begin position="670"/>
        <end position="737"/>
    </location>
</feature>
<dbReference type="NCBIfam" id="TIGR01733">
    <property type="entry name" value="AA-adenyl-dom"/>
    <property type="match status" value="1"/>
</dbReference>
<evidence type="ECO:0000256" key="1">
    <source>
        <dbReference type="ARBA" id="ARBA00022450"/>
    </source>
</evidence>
<dbReference type="EMBL" id="JANBQB010001191">
    <property type="protein sequence ID" value="KAJ1971958.1"/>
    <property type="molecule type" value="Genomic_DNA"/>
</dbReference>
<dbReference type="InterPro" id="IPR020845">
    <property type="entry name" value="AMP-binding_CS"/>
</dbReference>
<organism evidence="6 7">
    <name type="scientific">Dimargaris verticillata</name>
    <dbReference type="NCBI Taxonomy" id="2761393"/>
    <lineage>
        <taxon>Eukaryota</taxon>
        <taxon>Fungi</taxon>
        <taxon>Fungi incertae sedis</taxon>
        <taxon>Zoopagomycota</taxon>
        <taxon>Kickxellomycotina</taxon>
        <taxon>Dimargaritomycetes</taxon>
        <taxon>Dimargaritales</taxon>
        <taxon>Dimargaritaceae</taxon>
        <taxon>Dimargaris</taxon>
    </lineage>
</organism>
<dbReference type="InterPro" id="IPR001242">
    <property type="entry name" value="Condensation_dom"/>
</dbReference>
<dbReference type="InterPro" id="IPR045851">
    <property type="entry name" value="AMP-bd_C_sf"/>
</dbReference>
<evidence type="ECO:0000256" key="2">
    <source>
        <dbReference type="ARBA" id="ARBA00022553"/>
    </source>
</evidence>
<dbReference type="SUPFAM" id="SSF56801">
    <property type="entry name" value="Acetyl-CoA synthetase-like"/>
    <property type="match status" value="1"/>
</dbReference>
<evidence type="ECO:0000313" key="6">
    <source>
        <dbReference type="EMBL" id="KAJ1971958.1"/>
    </source>
</evidence>
<feature type="domain" description="AMP-dependent synthetase/ligase" evidence="3">
    <location>
        <begin position="287"/>
        <end position="614"/>
    </location>
</feature>
<dbReference type="InterPro" id="IPR042099">
    <property type="entry name" value="ANL_N_sf"/>
</dbReference>
<reference evidence="6" key="1">
    <citation type="submission" date="2022-07" db="EMBL/GenBank/DDBJ databases">
        <title>Phylogenomic reconstructions and comparative analyses of Kickxellomycotina fungi.</title>
        <authorList>
            <person name="Reynolds N.K."/>
            <person name="Stajich J.E."/>
            <person name="Barry K."/>
            <person name="Grigoriev I.V."/>
            <person name="Crous P."/>
            <person name="Smith M.E."/>
        </authorList>
    </citation>
    <scope>NUCLEOTIDE SEQUENCE</scope>
    <source>
        <strain evidence="6">RSA 567</strain>
    </source>
</reference>
<comment type="caution">
    <text evidence="6">The sequence shown here is derived from an EMBL/GenBank/DDBJ whole genome shotgun (WGS) entry which is preliminary data.</text>
</comment>
<dbReference type="InterPro" id="IPR025110">
    <property type="entry name" value="AMP-bd_C"/>
</dbReference>
<dbReference type="OrthoDB" id="408177at2759"/>
<proteinExistence type="predicted"/>
<dbReference type="Gene3D" id="3.40.50.12780">
    <property type="entry name" value="N-terminal domain of ligase-like"/>
    <property type="match status" value="1"/>
</dbReference>
<gene>
    <name evidence="6" type="ORF">H4R34_005570</name>
</gene>
<evidence type="ECO:0000259" key="4">
    <source>
        <dbReference type="Pfam" id="PF00668"/>
    </source>
</evidence>
<dbReference type="AlphaFoldDB" id="A0A9W8B0C6"/>
<keyword evidence="1" id="KW-0596">Phosphopantetheine</keyword>
<evidence type="ECO:0000259" key="3">
    <source>
        <dbReference type="Pfam" id="PF00501"/>
    </source>
</evidence>
<dbReference type="GO" id="GO:0044550">
    <property type="term" value="P:secondary metabolite biosynthetic process"/>
    <property type="evidence" value="ECO:0007669"/>
    <property type="project" value="TreeGrafter"/>
</dbReference>
<dbReference type="Pfam" id="PF13193">
    <property type="entry name" value="AMP-binding_C"/>
    <property type="match status" value="1"/>
</dbReference>
<dbReference type="GO" id="GO:0031177">
    <property type="term" value="F:phosphopantetheine binding"/>
    <property type="evidence" value="ECO:0007669"/>
    <property type="project" value="TreeGrafter"/>
</dbReference>
<keyword evidence="7" id="KW-1185">Reference proteome</keyword>
<evidence type="ECO:0000259" key="5">
    <source>
        <dbReference type="Pfam" id="PF13193"/>
    </source>
</evidence>
<feature type="domain" description="Condensation" evidence="4">
    <location>
        <begin position="4"/>
        <end position="245"/>
    </location>
</feature>
<dbReference type="PROSITE" id="PS00455">
    <property type="entry name" value="AMP_BINDING"/>
    <property type="match status" value="1"/>
</dbReference>
<dbReference type="SUPFAM" id="SSF52777">
    <property type="entry name" value="CoA-dependent acyltransferases"/>
    <property type="match status" value="1"/>
</dbReference>
<dbReference type="GO" id="GO:0005737">
    <property type="term" value="C:cytoplasm"/>
    <property type="evidence" value="ECO:0007669"/>
    <property type="project" value="TreeGrafter"/>
</dbReference>
<evidence type="ECO:0008006" key="8">
    <source>
        <dbReference type="Google" id="ProtNLM"/>
    </source>
</evidence>
<accession>A0A9W8B0C6</accession>
<dbReference type="Gene3D" id="3.30.559.30">
    <property type="entry name" value="Nonribosomal peptide synthetase, condensation domain"/>
    <property type="match status" value="2"/>
</dbReference>
<dbReference type="GO" id="GO:0043041">
    <property type="term" value="P:amino acid activation for nonribosomal peptide biosynthetic process"/>
    <property type="evidence" value="ECO:0007669"/>
    <property type="project" value="TreeGrafter"/>
</dbReference>
<dbReference type="Pfam" id="PF00668">
    <property type="entry name" value="Condensation"/>
    <property type="match status" value="1"/>
</dbReference>
<dbReference type="CDD" id="cd05930">
    <property type="entry name" value="A_NRPS"/>
    <property type="match status" value="1"/>
</dbReference>
<dbReference type="PANTHER" id="PTHR45527:SF1">
    <property type="entry name" value="FATTY ACID SYNTHASE"/>
    <property type="match status" value="1"/>
</dbReference>
<sequence length="748" mass="80767">MDALAYWQQLTMDVPMATNMPTDRFIRDSPTYQVQSVAHLLSRSTHAQLATAAAQANAELSVLWLSLLSVYLARIARQDELLIGVKLPAVWLNHTLPNQWPSHHALLLLHCHSKSQGTLPDALTATQQQLDASLPHAAGSLEHLLQALRLNCDSLSAPVPNVVVEFAMPSSEYQSPLTKLVSPPAVTGRAFGPTLHLIIDLKDQSTNITACYSGDQFSSELAHNLLANLEYFVSNAMADPNQLVITPLTRPKEVVTLMRDYARGLLCDNAGNASAADAVDNVVRLMQATADAHPALPALEYGSYITTYRDLIDQATTVAASLQAHGVAVQSRVAVLVENHPSTIVMMMALWTLGAIYVPIDAKLPMARQTYMIETAECATVVDATPTSMKWPEALLYSHLLSYSPSAPANRPNQCHPYAATDLAYIIFTSGTTGQPKGVPIFHHGLMALVQQDQLHLCPHRGTRLLHTMGQSFDGYIFTVALCLGRQGTLIFNTGDLISAAQRAQTALLTPSMLSVLDPHTHANLESISTCGEALPFHLAQTWTKHCAVYNGYGPSEATVMSHSVRVDSGQVVTIGKPIANTTCYILDAHRNLVPIGVIGEIFIGGTGVSPGYLNRPDLNATKFIANPFGDGTLYATGDLGRWLSNGEVEYQGRMDDQVKVRGYRIELAEVTSALLAQSGVTAVAVQVYDNQVVAFAAPTDVDTTAVLHALATQLPHYMVPSHIVPVSSIPQTANGKLDARALKTYFA</sequence>
<dbReference type="Pfam" id="PF00501">
    <property type="entry name" value="AMP-binding"/>
    <property type="match status" value="1"/>
</dbReference>
<evidence type="ECO:0000313" key="7">
    <source>
        <dbReference type="Proteomes" id="UP001151582"/>
    </source>
</evidence>
<dbReference type="InterPro" id="IPR010071">
    <property type="entry name" value="AA_adenyl_dom"/>
</dbReference>
<dbReference type="PANTHER" id="PTHR45527">
    <property type="entry name" value="NONRIBOSOMAL PEPTIDE SYNTHETASE"/>
    <property type="match status" value="1"/>
</dbReference>
<dbReference type="InterPro" id="IPR000873">
    <property type="entry name" value="AMP-dep_synth/lig_dom"/>
</dbReference>
<dbReference type="Proteomes" id="UP001151582">
    <property type="component" value="Unassembled WGS sequence"/>
</dbReference>
<feature type="non-terminal residue" evidence="6">
    <location>
        <position position="748"/>
    </location>
</feature>
<dbReference type="GO" id="GO:0003824">
    <property type="term" value="F:catalytic activity"/>
    <property type="evidence" value="ECO:0007669"/>
    <property type="project" value="InterPro"/>
</dbReference>
<dbReference type="Gene3D" id="3.30.300.30">
    <property type="match status" value="1"/>
</dbReference>